<keyword evidence="9" id="KW-1185">Reference proteome</keyword>
<evidence type="ECO:0000256" key="4">
    <source>
        <dbReference type="ARBA" id="ARBA00022801"/>
    </source>
</evidence>
<reference evidence="8 9" key="1">
    <citation type="submission" date="2019-08" db="EMBL/GenBank/DDBJ databases">
        <title>Genome of Luteibaculum oceani JCM 18817.</title>
        <authorList>
            <person name="Bowman J.P."/>
        </authorList>
    </citation>
    <scope>NUCLEOTIDE SEQUENCE [LARGE SCALE GENOMIC DNA]</scope>
    <source>
        <strain evidence="8 9">JCM 18817</strain>
    </source>
</reference>
<dbReference type="GO" id="GO:0010945">
    <property type="term" value="F:coenzyme A diphosphatase activity"/>
    <property type="evidence" value="ECO:0007669"/>
    <property type="project" value="InterPro"/>
</dbReference>
<dbReference type="Gene3D" id="3.90.79.10">
    <property type="entry name" value="Nucleoside Triphosphate Pyrophosphohydrolase"/>
    <property type="match status" value="1"/>
</dbReference>
<dbReference type="InterPro" id="IPR000086">
    <property type="entry name" value="NUDIX_hydrolase_dom"/>
</dbReference>
<dbReference type="EMBL" id="VORB01000002">
    <property type="protein sequence ID" value="TXC82170.1"/>
    <property type="molecule type" value="Genomic_DNA"/>
</dbReference>
<comment type="cofactor">
    <cofactor evidence="1">
        <name>Mn(2+)</name>
        <dbReference type="ChEBI" id="CHEBI:29035"/>
    </cofactor>
</comment>
<dbReference type="RefSeq" id="WP_147013436.1">
    <property type="nucleotide sequence ID" value="NZ_VORB01000002.1"/>
</dbReference>
<dbReference type="SUPFAM" id="SSF55811">
    <property type="entry name" value="Nudix"/>
    <property type="match status" value="1"/>
</dbReference>
<dbReference type="GO" id="GO:0046872">
    <property type="term" value="F:metal ion binding"/>
    <property type="evidence" value="ECO:0007669"/>
    <property type="project" value="UniProtKB-KW"/>
</dbReference>
<gene>
    <name evidence="8" type="ORF">FRX97_03490</name>
</gene>
<name>A0A5C6VB52_9FLAO</name>
<dbReference type="InterPro" id="IPR015797">
    <property type="entry name" value="NUDIX_hydrolase-like_dom_sf"/>
</dbReference>
<organism evidence="8 9">
    <name type="scientific">Luteibaculum oceani</name>
    <dbReference type="NCBI Taxonomy" id="1294296"/>
    <lineage>
        <taxon>Bacteria</taxon>
        <taxon>Pseudomonadati</taxon>
        <taxon>Bacteroidota</taxon>
        <taxon>Flavobacteriia</taxon>
        <taxon>Flavobacteriales</taxon>
        <taxon>Luteibaculaceae</taxon>
        <taxon>Luteibaculum</taxon>
    </lineage>
</organism>
<proteinExistence type="predicted"/>
<dbReference type="PROSITE" id="PS51462">
    <property type="entry name" value="NUDIX"/>
    <property type="match status" value="1"/>
</dbReference>
<protein>
    <submittedName>
        <fullName evidence="8">CoA pyrophosphatase</fullName>
    </submittedName>
</protein>
<dbReference type="Proteomes" id="UP000321168">
    <property type="component" value="Unassembled WGS sequence"/>
</dbReference>
<keyword evidence="5" id="KW-0460">Magnesium</keyword>
<comment type="caution">
    <text evidence="8">The sequence shown here is derived from an EMBL/GenBank/DDBJ whole genome shotgun (WGS) entry which is preliminary data.</text>
</comment>
<dbReference type="Pfam" id="PF00293">
    <property type="entry name" value="NUDIX"/>
    <property type="match status" value="1"/>
</dbReference>
<keyword evidence="6" id="KW-0464">Manganese</keyword>
<dbReference type="PANTHER" id="PTHR12992">
    <property type="entry name" value="NUDIX HYDROLASE"/>
    <property type="match status" value="1"/>
</dbReference>
<evidence type="ECO:0000313" key="8">
    <source>
        <dbReference type="EMBL" id="TXC82170.1"/>
    </source>
</evidence>
<evidence type="ECO:0000256" key="2">
    <source>
        <dbReference type="ARBA" id="ARBA00001946"/>
    </source>
</evidence>
<evidence type="ECO:0000313" key="9">
    <source>
        <dbReference type="Proteomes" id="UP000321168"/>
    </source>
</evidence>
<accession>A0A5C6VB52</accession>
<evidence type="ECO:0000256" key="6">
    <source>
        <dbReference type="ARBA" id="ARBA00023211"/>
    </source>
</evidence>
<sequence>MKELQELKSFLLSQIQSGLPGEKAHMEMASYKRPSADAVKRKRLGARASAVMVGMYYKSGLLHCSLIQRPDYDGTHSGQVAFPGGKKEQEDPDLEFTALRETEEEVGIEPSKIEVIGRMSDLYIPPSNFLVTPVMGVLNAAPSFKIDEQEVAEAFHFPLRLLYDEDSFVTERIYLPYYKAYINAPSINFQGKIIWGATAMMLSELKSILNTDFLEI</sequence>
<evidence type="ECO:0000256" key="3">
    <source>
        <dbReference type="ARBA" id="ARBA00022723"/>
    </source>
</evidence>
<feature type="domain" description="Nudix hydrolase" evidence="7">
    <location>
        <begin position="46"/>
        <end position="179"/>
    </location>
</feature>
<evidence type="ECO:0000256" key="5">
    <source>
        <dbReference type="ARBA" id="ARBA00022842"/>
    </source>
</evidence>
<keyword evidence="3" id="KW-0479">Metal-binding</keyword>
<dbReference type="AlphaFoldDB" id="A0A5C6VB52"/>
<evidence type="ECO:0000259" key="7">
    <source>
        <dbReference type="PROSITE" id="PS51462"/>
    </source>
</evidence>
<comment type="cofactor">
    <cofactor evidence="2">
        <name>Mg(2+)</name>
        <dbReference type="ChEBI" id="CHEBI:18420"/>
    </cofactor>
</comment>
<keyword evidence="4" id="KW-0378">Hydrolase</keyword>
<dbReference type="CDD" id="cd03426">
    <property type="entry name" value="NUDIX_CoAse_Nudt7"/>
    <property type="match status" value="1"/>
</dbReference>
<dbReference type="PANTHER" id="PTHR12992:SF11">
    <property type="entry name" value="MITOCHONDRIAL COENZYME A DIPHOSPHATASE NUDT8"/>
    <property type="match status" value="1"/>
</dbReference>
<dbReference type="OrthoDB" id="9802805at2"/>
<evidence type="ECO:0000256" key="1">
    <source>
        <dbReference type="ARBA" id="ARBA00001936"/>
    </source>
</evidence>
<dbReference type="InterPro" id="IPR045121">
    <property type="entry name" value="CoAse"/>
</dbReference>